<dbReference type="Gene3D" id="3.40.50.2000">
    <property type="entry name" value="Glycogen Phosphorylase B"/>
    <property type="match status" value="2"/>
</dbReference>
<dbReference type="AlphaFoldDB" id="A0A543KNF7"/>
<protein>
    <submittedName>
        <fullName evidence="3">UDP-N-acetylglucosamine 2-epimerase (Non-hydrolysing)</fullName>
    </submittedName>
</protein>
<comment type="caution">
    <text evidence="3">The sequence shown here is derived from an EMBL/GenBank/DDBJ whole genome shotgun (WGS) entry which is preliminary data.</text>
</comment>
<dbReference type="Proteomes" id="UP000315133">
    <property type="component" value="Unassembled WGS sequence"/>
</dbReference>
<evidence type="ECO:0000259" key="2">
    <source>
        <dbReference type="Pfam" id="PF02350"/>
    </source>
</evidence>
<keyword evidence="4" id="KW-1185">Reference proteome</keyword>
<feature type="domain" description="UDP-N-acetylglucosamine 2-epimerase" evidence="2">
    <location>
        <begin position="24"/>
        <end position="349"/>
    </location>
</feature>
<evidence type="ECO:0000313" key="4">
    <source>
        <dbReference type="Proteomes" id="UP000315133"/>
    </source>
</evidence>
<sequence length="351" mass="37050">MRILSVVGARPQFVKLAPVAAECARRGVEHVIVHTGQHYDPMLSDVFFTDLGIPDPDVHLGVGSGGHGAQTGSILGAMDPVLLEQRPDWVLVYGDTNSTLAGALSAVKLHVPVAHLEAGLRSFNRRMPEEHNRVLTDHAADLLLAPTEVAVDHLRAEGLGERAVLVGDVMIDVLHRVRDELADTDAVLAELGVEAGGYSVATIHRAENTDDPERLGAIVRALQEVDHPVVLLAHPRLRARAGEHGLDLDGGSLTTRDPLAYPALVGAVGAARGVITDSGGLQKEAFALRTPCTTVRTETEWVETVELGWNVLVEPGPAVRDAASRPAPGPTDAAPYGDGYAAAKVLEALGA</sequence>
<dbReference type="NCBIfam" id="TIGR00236">
    <property type="entry name" value="wecB"/>
    <property type="match status" value="1"/>
</dbReference>
<dbReference type="Pfam" id="PF02350">
    <property type="entry name" value="Epimerase_2"/>
    <property type="match status" value="1"/>
</dbReference>
<dbReference type="GO" id="GO:0016853">
    <property type="term" value="F:isomerase activity"/>
    <property type="evidence" value="ECO:0007669"/>
    <property type="project" value="UniProtKB-KW"/>
</dbReference>
<dbReference type="SUPFAM" id="SSF53756">
    <property type="entry name" value="UDP-Glycosyltransferase/glycogen phosphorylase"/>
    <property type="match status" value="1"/>
</dbReference>
<dbReference type="InterPro" id="IPR003331">
    <property type="entry name" value="UDP_GlcNAc_Epimerase_2_dom"/>
</dbReference>
<dbReference type="OrthoDB" id="9803238at2"/>
<dbReference type="PANTHER" id="PTHR43174">
    <property type="entry name" value="UDP-N-ACETYLGLUCOSAMINE 2-EPIMERASE"/>
    <property type="match status" value="1"/>
</dbReference>
<dbReference type="CDD" id="cd03786">
    <property type="entry name" value="GTB_UDP-GlcNAc_2-Epimerase"/>
    <property type="match status" value="1"/>
</dbReference>
<organism evidence="3 4">
    <name type="scientific">Ornithinimicrobium humiphilum</name>
    <dbReference type="NCBI Taxonomy" id="125288"/>
    <lineage>
        <taxon>Bacteria</taxon>
        <taxon>Bacillati</taxon>
        <taxon>Actinomycetota</taxon>
        <taxon>Actinomycetes</taxon>
        <taxon>Micrococcales</taxon>
        <taxon>Ornithinimicrobiaceae</taxon>
        <taxon>Ornithinimicrobium</taxon>
    </lineage>
</organism>
<name>A0A543KNF7_9MICO</name>
<keyword evidence="1" id="KW-0413">Isomerase</keyword>
<comment type="similarity">
    <text evidence="1">Belongs to the UDP-N-acetylglucosamine 2-epimerase family.</text>
</comment>
<gene>
    <name evidence="3" type="ORF">FB476_1476</name>
</gene>
<dbReference type="PANTHER" id="PTHR43174:SF1">
    <property type="entry name" value="UDP-N-ACETYLGLUCOSAMINE 2-EPIMERASE"/>
    <property type="match status" value="1"/>
</dbReference>
<evidence type="ECO:0000313" key="3">
    <source>
        <dbReference type="EMBL" id="TQM96607.1"/>
    </source>
</evidence>
<dbReference type="InterPro" id="IPR029767">
    <property type="entry name" value="WecB-like"/>
</dbReference>
<reference evidence="3 4" key="1">
    <citation type="submission" date="2019-06" db="EMBL/GenBank/DDBJ databases">
        <title>Sequencing the genomes of 1000 actinobacteria strains.</title>
        <authorList>
            <person name="Klenk H.-P."/>
        </authorList>
    </citation>
    <scope>NUCLEOTIDE SEQUENCE [LARGE SCALE GENOMIC DNA]</scope>
    <source>
        <strain evidence="3 4">DSM 12362</strain>
    </source>
</reference>
<accession>A0A543KNF7</accession>
<dbReference type="EMBL" id="VFPU01000001">
    <property type="protein sequence ID" value="TQM96607.1"/>
    <property type="molecule type" value="Genomic_DNA"/>
</dbReference>
<evidence type="ECO:0000256" key="1">
    <source>
        <dbReference type="RuleBase" id="RU003513"/>
    </source>
</evidence>
<proteinExistence type="inferred from homology"/>
<dbReference type="RefSeq" id="WP_141818196.1">
    <property type="nucleotide sequence ID" value="NZ_BAAAIL010000003.1"/>
</dbReference>